<sequence>MNTKEYYLTELRRIKSILAAQNPMLNNEAVNSFAFLSANLGHFLPMLNYEMHINIFRQFQLQHWLNAKDVAFFKEEYPLRITGWKAVLTEIRKRPGIICTYHFGAYQLINYLLVKAQVPFALLVAGVVKETWKRRYPDLLEALHEAEEAGRFVLLDANQAASLRRMYSLSKKGFQLLIYVDGLEGIRQSKNAGLEQVSFMGQQVAVPWGAAHIAHTLKLPIYTLLALRKEKSVSIQAIPTIHPVEDVDRSIFVNAVMGKLYGWLATFLIHWPEQWTNWPYVHNIRINQHQLSSNRWRKLDSEAYTDQLKYGIYTDGDSDFLLRKSDMTTFPIDRTEYHMLRKHWYGQGR</sequence>
<evidence type="ECO:0000313" key="2">
    <source>
        <dbReference type="Proteomes" id="UP000309872"/>
    </source>
</evidence>
<accession>A0A4U0H7G7</accession>
<evidence type="ECO:0008006" key="3">
    <source>
        <dbReference type="Google" id="ProtNLM"/>
    </source>
</evidence>
<dbReference type="RefSeq" id="WP_136818558.1">
    <property type="nucleotide sequence ID" value="NZ_BMJX01000001.1"/>
</dbReference>
<dbReference type="Proteomes" id="UP000309872">
    <property type="component" value="Unassembled WGS sequence"/>
</dbReference>
<name>A0A4U0H7G7_9SPHI</name>
<proteinExistence type="predicted"/>
<gene>
    <name evidence="1" type="ORF">FAZ19_00040</name>
</gene>
<keyword evidence="2" id="KW-1185">Reference proteome</keyword>
<dbReference type="AlphaFoldDB" id="A0A4U0H7G7"/>
<organism evidence="1 2">
    <name type="scientific">Sphingobacterium alkalisoli</name>
    <dbReference type="NCBI Taxonomy" id="1874115"/>
    <lineage>
        <taxon>Bacteria</taxon>
        <taxon>Pseudomonadati</taxon>
        <taxon>Bacteroidota</taxon>
        <taxon>Sphingobacteriia</taxon>
        <taxon>Sphingobacteriales</taxon>
        <taxon>Sphingobacteriaceae</taxon>
        <taxon>Sphingobacterium</taxon>
    </lineage>
</organism>
<protein>
    <recommendedName>
        <fullName evidence="3">Lysophospholipid acyltransferase family protein</fullName>
    </recommendedName>
</protein>
<dbReference type="EMBL" id="SUKA01000001">
    <property type="protein sequence ID" value="TJY67691.1"/>
    <property type="molecule type" value="Genomic_DNA"/>
</dbReference>
<dbReference type="OrthoDB" id="1373292at2"/>
<evidence type="ECO:0000313" key="1">
    <source>
        <dbReference type="EMBL" id="TJY67691.1"/>
    </source>
</evidence>
<comment type="caution">
    <text evidence="1">The sequence shown here is derived from an EMBL/GenBank/DDBJ whole genome shotgun (WGS) entry which is preliminary data.</text>
</comment>
<reference evidence="1 2" key="1">
    <citation type="submission" date="2019-04" db="EMBL/GenBank/DDBJ databases">
        <title>Sphingobacterium olei sp. nov., isolated from oil-contaminated soil.</title>
        <authorList>
            <person name="Liu B."/>
        </authorList>
    </citation>
    <scope>NUCLEOTIDE SEQUENCE [LARGE SCALE GENOMIC DNA]</scope>
    <source>
        <strain evidence="1 2">Y3L14</strain>
    </source>
</reference>